<protein>
    <submittedName>
        <fullName evidence="4">Ankyrin</fullName>
    </submittedName>
</protein>
<keyword evidence="2 3" id="KW-0040">ANK repeat</keyword>
<dbReference type="Pfam" id="PF12796">
    <property type="entry name" value="Ank_2"/>
    <property type="match status" value="1"/>
</dbReference>
<evidence type="ECO:0000256" key="1">
    <source>
        <dbReference type="ARBA" id="ARBA00022737"/>
    </source>
</evidence>
<name>A0A8E2EZ54_9PEZI</name>
<reference evidence="4 5" key="1">
    <citation type="journal article" date="2016" name="Nat. Commun.">
        <title>Ectomycorrhizal ecology is imprinted in the genome of the dominant symbiotic fungus Cenococcum geophilum.</title>
        <authorList>
            <consortium name="DOE Joint Genome Institute"/>
            <person name="Peter M."/>
            <person name="Kohler A."/>
            <person name="Ohm R.A."/>
            <person name="Kuo A."/>
            <person name="Krutzmann J."/>
            <person name="Morin E."/>
            <person name="Arend M."/>
            <person name="Barry K.W."/>
            <person name="Binder M."/>
            <person name="Choi C."/>
            <person name="Clum A."/>
            <person name="Copeland A."/>
            <person name="Grisel N."/>
            <person name="Haridas S."/>
            <person name="Kipfer T."/>
            <person name="LaButti K."/>
            <person name="Lindquist E."/>
            <person name="Lipzen A."/>
            <person name="Maire R."/>
            <person name="Meier B."/>
            <person name="Mihaltcheva S."/>
            <person name="Molinier V."/>
            <person name="Murat C."/>
            <person name="Poggeler S."/>
            <person name="Quandt C.A."/>
            <person name="Sperisen C."/>
            <person name="Tritt A."/>
            <person name="Tisserant E."/>
            <person name="Crous P.W."/>
            <person name="Henrissat B."/>
            <person name="Nehls U."/>
            <person name="Egli S."/>
            <person name="Spatafora J.W."/>
            <person name="Grigoriev I.V."/>
            <person name="Martin F.M."/>
        </authorList>
    </citation>
    <scope>NUCLEOTIDE SEQUENCE [LARGE SCALE GENOMIC DNA]</scope>
    <source>
        <strain evidence="4 5">CBS 207.34</strain>
    </source>
</reference>
<dbReference type="InterPro" id="IPR036770">
    <property type="entry name" value="Ankyrin_rpt-contain_sf"/>
</dbReference>
<dbReference type="EMBL" id="KV749830">
    <property type="protein sequence ID" value="OCL07597.1"/>
    <property type="molecule type" value="Genomic_DNA"/>
</dbReference>
<dbReference type="GO" id="GO:0005737">
    <property type="term" value="C:cytoplasm"/>
    <property type="evidence" value="ECO:0007669"/>
    <property type="project" value="TreeGrafter"/>
</dbReference>
<keyword evidence="5" id="KW-1185">Reference proteome</keyword>
<sequence>LSLAAEAGHVTIVKALVEDGVDVNFPDRDGLIPLSWAAGKGHETVVQLLLTRDDIDVNSKNANNSTPLSCAAQEG</sequence>
<dbReference type="PROSITE" id="PS50088">
    <property type="entry name" value="ANK_REPEAT"/>
    <property type="match status" value="1"/>
</dbReference>
<evidence type="ECO:0000256" key="2">
    <source>
        <dbReference type="ARBA" id="ARBA00023043"/>
    </source>
</evidence>
<dbReference type="PANTHER" id="PTHR24198">
    <property type="entry name" value="ANKYRIN REPEAT AND PROTEIN KINASE DOMAIN-CONTAINING PROTEIN"/>
    <property type="match status" value="1"/>
</dbReference>
<gene>
    <name evidence="4" type="ORF">AOQ84DRAFT_277261</name>
</gene>
<keyword evidence="1" id="KW-0677">Repeat</keyword>
<dbReference type="OrthoDB" id="20872at2759"/>
<dbReference type="Proteomes" id="UP000250140">
    <property type="component" value="Unassembled WGS sequence"/>
</dbReference>
<proteinExistence type="predicted"/>
<dbReference type="PROSITE" id="PS50297">
    <property type="entry name" value="ANK_REP_REGION"/>
    <property type="match status" value="1"/>
</dbReference>
<evidence type="ECO:0000313" key="4">
    <source>
        <dbReference type="EMBL" id="OCL07597.1"/>
    </source>
</evidence>
<dbReference type="AlphaFoldDB" id="A0A8E2EZ54"/>
<dbReference type="InterPro" id="IPR002110">
    <property type="entry name" value="Ankyrin_rpt"/>
</dbReference>
<dbReference type="Gene3D" id="1.25.40.20">
    <property type="entry name" value="Ankyrin repeat-containing domain"/>
    <property type="match status" value="1"/>
</dbReference>
<feature type="non-terminal residue" evidence="4">
    <location>
        <position position="75"/>
    </location>
</feature>
<dbReference type="SMART" id="SM00248">
    <property type="entry name" value="ANK"/>
    <property type="match status" value="2"/>
</dbReference>
<feature type="repeat" description="ANK" evidence="3">
    <location>
        <begin position="1"/>
        <end position="28"/>
    </location>
</feature>
<feature type="non-terminal residue" evidence="4">
    <location>
        <position position="1"/>
    </location>
</feature>
<dbReference type="SUPFAM" id="SSF48403">
    <property type="entry name" value="Ankyrin repeat"/>
    <property type="match status" value="1"/>
</dbReference>
<evidence type="ECO:0000256" key="3">
    <source>
        <dbReference type="PROSITE-ProRule" id="PRU00023"/>
    </source>
</evidence>
<dbReference type="PANTHER" id="PTHR24198:SF165">
    <property type="entry name" value="ANKYRIN REPEAT-CONTAINING PROTEIN-RELATED"/>
    <property type="match status" value="1"/>
</dbReference>
<accession>A0A8E2EZ54</accession>
<organism evidence="4 5">
    <name type="scientific">Glonium stellatum</name>
    <dbReference type="NCBI Taxonomy" id="574774"/>
    <lineage>
        <taxon>Eukaryota</taxon>
        <taxon>Fungi</taxon>
        <taxon>Dikarya</taxon>
        <taxon>Ascomycota</taxon>
        <taxon>Pezizomycotina</taxon>
        <taxon>Dothideomycetes</taxon>
        <taxon>Pleosporomycetidae</taxon>
        <taxon>Gloniales</taxon>
        <taxon>Gloniaceae</taxon>
        <taxon>Glonium</taxon>
    </lineage>
</organism>
<evidence type="ECO:0000313" key="5">
    <source>
        <dbReference type="Proteomes" id="UP000250140"/>
    </source>
</evidence>